<proteinExistence type="predicted"/>
<evidence type="ECO:0000313" key="2">
    <source>
        <dbReference type="EMBL" id="RUQ89213.1"/>
    </source>
</evidence>
<feature type="transmembrane region" description="Helical" evidence="1">
    <location>
        <begin position="57"/>
        <end position="78"/>
    </location>
</feature>
<dbReference type="OrthoDB" id="5654088at2"/>
<dbReference type="RefSeq" id="WP_126952997.1">
    <property type="nucleotide sequence ID" value="NZ_RZGR01000008.1"/>
</dbReference>
<accession>A0A3S0VB56</accession>
<gene>
    <name evidence="2" type="ORF">EKM59_03805</name>
</gene>
<comment type="caution">
    <text evidence="2">The sequence shown here is derived from an EMBL/GenBank/DDBJ whole genome shotgun (WGS) entry which is preliminary data.</text>
</comment>
<feature type="transmembrane region" description="Helical" evidence="1">
    <location>
        <begin position="85"/>
        <end position="103"/>
    </location>
</feature>
<organism evidence="2 3">
    <name type="scientific">Legionella septentrionalis</name>
    <dbReference type="NCBI Taxonomy" id="2498109"/>
    <lineage>
        <taxon>Bacteria</taxon>
        <taxon>Pseudomonadati</taxon>
        <taxon>Pseudomonadota</taxon>
        <taxon>Gammaproteobacteria</taxon>
        <taxon>Legionellales</taxon>
        <taxon>Legionellaceae</taxon>
        <taxon>Legionella</taxon>
    </lineage>
</organism>
<keyword evidence="1" id="KW-0812">Transmembrane</keyword>
<dbReference type="PROSITE" id="PS51257">
    <property type="entry name" value="PROKAR_LIPOPROTEIN"/>
    <property type="match status" value="1"/>
</dbReference>
<name>A0A3S0VB56_9GAMM</name>
<keyword evidence="3" id="KW-1185">Reference proteome</keyword>
<protein>
    <submittedName>
        <fullName evidence="2">Uncharacterized protein</fullName>
    </submittedName>
</protein>
<keyword evidence="1" id="KW-0472">Membrane</keyword>
<keyword evidence="1" id="KW-1133">Transmembrane helix</keyword>
<evidence type="ECO:0000313" key="3">
    <source>
        <dbReference type="Proteomes" id="UP000288012"/>
    </source>
</evidence>
<sequence>MLLKQSALYLLFSILLVACAKYAHLLIVYVDMFYTYVNLKLMPVFSSSKLGVMIREIITLVFIPVCIVAVPAFIYRLVKGKSLPYFILATWLLWLIIVLSNILI</sequence>
<feature type="transmembrane region" description="Helical" evidence="1">
    <location>
        <begin position="7"/>
        <end position="37"/>
    </location>
</feature>
<dbReference type="Proteomes" id="UP000288012">
    <property type="component" value="Unassembled WGS sequence"/>
</dbReference>
<dbReference type="EMBL" id="RZGR01000008">
    <property type="protein sequence ID" value="RUQ89213.1"/>
    <property type="molecule type" value="Genomic_DNA"/>
</dbReference>
<evidence type="ECO:0000256" key="1">
    <source>
        <dbReference type="SAM" id="Phobius"/>
    </source>
</evidence>
<dbReference type="AlphaFoldDB" id="A0A3S0VB56"/>
<reference evidence="2 3" key="1">
    <citation type="submission" date="2018-12" db="EMBL/GenBank/DDBJ databases">
        <title>Legionella sp,whole genome shotgun sequence.</title>
        <authorList>
            <person name="Wu H."/>
        </authorList>
    </citation>
    <scope>NUCLEOTIDE SEQUENCE [LARGE SCALE GENOMIC DNA]</scope>
    <source>
        <strain evidence="3">km714</strain>
    </source>
</reference>